<protein>
    <recommendedName>
        <fullName evidence="4">F-box domain-containing protein</fullName>
    </recommendedName>
</protein>
<sequence>MAIPPANRVPYEIIGEILAPLLKHSDKVFRDQSAKPLLDPPGFPLSSYLLVCKAWLRAAAPLLYRVIILRTTPQAEALQAVLRSNKELGLSIKKLRIEAGFPNAIHTILESAPNITDLFLSLFIWESDDVRGLCSGLPLISPRRVILRDGVEAFTISNLEGPRENRQIDQLFDTLVALIPKWDKLQTFDFPYIARRDEENALDVRAKALASALEKSQSLKILIMRVENRVPAYLRELVNVRSLKSIHFILSQSIFYGSAMQASRLENMRRSISRDPAFKALATFDALDDDDDEQDTGLHDDDDDAVLNPTRHAPAPPKKKQKPIPWAQDLLELQRISNIGRTVKDLQINLMGIVGGLKVIDPKILAPFTKLTRLQWSIRGDKFSWSKPPPGFSALPRLEEFKCSDPYPTLLDIVRQQPLNSLRDVELSGEVNVPASVAFLRCKGAGLERLVSTTEILIKSDVFNICTNLRTLKSAQPGIYCQSEFLTANFFACVTPQITLSELHFVSGTLLPVRQNLDAKKSARPEKATIEHVFGQLEPESFPALKEIQMDDIRWPISEREAWEDHWIPISVILARKGITVFDKERRRGPTGKRLGTMVRLGAVTGA</sequence>
<dbReference type="EMBL" id="JACAZI010000019">
    <property type="protein sequence ID" value="KAF7340381.1"/>
    <property type="molecule type" value="Genomic_DNA"/>
</dbReference>
<organism evidence="2 3">
    <name type="scientific">Mycena venus</name>
    <dbReference type="NCBI Taxonomy" id="2733690"/>
    <lineage>
        <taxon>Eukaryota</taxon>
        <taxon>Fungi</taxon>
        <taxon>Dikarya</taxon>
        <taxon>Basidiomycota</taxon>
        <taxon>Agaricomycotina</taxon>
        <taxon>Agaricomycetes</taxon>
        <taxon>Agaricomycetidae</taxon>
        <taxon>Agaricales</taxon>
        <taxon>Marasmiineae</taxon>
        <taxon>Mycenaceae</taxon>
        <taxon>Mycena</taxon>
    </lineage>
</organism>
<evidence type="ECO:0000313" key="2">
    <source>
        <dbReference type="EMBL" id="KAF7340381.1"/>
    </source>
</evidence>
<keyword evidence="3" id="KW-1185">Reference proteome</keyword>
<accession>A0A8H6XH47</accession>
<evidence type="ECO:0000256" key="1">
    <source>
        <dbReference type="SAM" id="MobiDB-lite"/>
    </source>
</evidence>
<feature type="region of interest" description="Disordered" evidence="1">
    <location>
        <begin position="289"/>
        <end position="323"/>
    </location>
</feature>
<comment type="caution">
    <text evidence="2">The sequence shown here is derived from an EMBL/GenBank/DDBJ whole genome shotgun (WGS) entry which is preliminary data.</text>
</comment>
<evidence type="ECO:0000313" key="3">
    <source>
        <dbReference type="Proteomes" id="UP000620124"/>
    </source>
</evidence>
<proteinExistence type="predicted"/>
<dbReference type="OrthoDB" id="2786563at2759"/>
<feature type="compositionally biased region" description="Acidic residues" evidence="1">
    <location>
        <begin position="289"/>
        <end position="305"/>
    </location>
</feature>
<name>A0A8H6XH47_9AGAR</name>
<dbReference type="AlphaFoldDB" id="A0A8H6XH47"/>
<reference evidence="2" key="1">
    <citation type="submission" date="2020-05" db="EMBL/GenBank/DDBJ databases">
        <title>Mycena genomes resolve the evolution of fungal bioluminescence.</title>
        <authorList>
            <person name="Tsai I.J."/>
        </authorList>
    </citation>
    <scope>NUCLEOTIDE SEQUENCE</scope>
    <source>
        <strain evidence="2">CCC161011</strain>
    </source>
</reference>
<evidence type="ECO:0008006" key="4">
    <source>
        <dbReference type="Google" id="ProtNLM"/>
    </source>
</evidence>
<gene>
    <name evidence="2" type="ORF">MVEN_01957600</name>
</gene>
<dbReference type="Proteomes" id="UP000620124">
    <property type="component" value="Unassembled WGS sequence"/>
</dbReference>